<proteinExistence type="predicted"/>
<evidence type="ECO:0000313" key="1">
    <source>
        <dbReference type="EMBL" id="JAH49706.1"/>
    </source>
</evidence>
<accession>A0A0E9T7S4</accession>
<dbReference type="AlphaFoldDB" id="A0A0E9T7S4"/>
<dbReference type="EMBL" id="GBXM01058871">
    <property type="protein sequence ID" value="JAH49706.1"/>
    <property type="molecule type" value="Transcribed_RNA"/>
</dbReference>
<organism evidence="1">
    <name type="scientific">Anguilla anguilla</name>
    <name type="common">European freshwater eel</name>
    <name type="synonym">Muraena anguilla</name>
    <dbReference type="NCBI Taxonomy" id="7936"/>
    <lineage>
        <taxon>Eukaryota</taxon>
        <taxon>Metazoa</taxon>
        <taxon>Chordata</taxon>
        <taxon>Craniata</taxon>
        <taxon>Vertebrata</taxon>
        <taxon>Euteleostomi</taxon>
        <taxon>Actinopterygii</taxon>
        <taxon>Neopterygii</taxon>
        <taxon>Teleostei</taxon>
        <taxon>Anguilliformes</taxon>
        <taxon>Anguillidae</taxon>
        <taxon>Anguilla</taxon>
    </lineage>
</organism>
<name>A0A0E9T7S4_ANGAN</name>
<reference evidence="1" key="2">
    <citation type="journal article" date="2015" name="Fish Shellfish Immunol.">
        <title>Early steps in the European eel (Anguilla anguilla)-Vibrio vulnificus interaction in the gills: Role of the RtxA13 toxin.</title>
        <authorList>
            <person name="Callol A."/>
            <person name="Pajuelo D."/>
            <person name="Ebbesson L."/>
            <person name="Teles M."/>
            <person name="MacKenzie S."/>
            <person name="Amaro C."/>
        </authorList>
    </citation>
    <scope>NUCLEOTIDE SEQUENCE</scope>
</reference>
<sequence length="25" mass="2615">MPVAQCASSSRVAGVTLCIDTVHIR</sequence>
<reference evidence="1" key="1">
    <citation type="submission" date="2014-11" db="EMBL/GenBank/DDBJ databases">
        <authorList>
            <person name="Amaro Gonzalez C."/>
        </authorList>
    </citation>
    <scope>NUCLEOTIDE SEQUENCE</scope>
</reference>
<protein>
    <submittedName>
        <fullName evidence="1">Uncharacterized protein</fullName>
    </submittedName>
</protein>